<name>E8R897_DESM0</name>
<dbReference type="KEGG" id="dmu:Desmu_0404"/>
<protein>
    <recommendedName>
        <fullName evidence="2">DUF1616 domain-containing protein</fullName>
    </recommendedName>
</protein>
<dbReference type="OrthoDB" id="82282at2157"/>
<reference evidence="4" key="1">
    <citation type="submission" date="2010-11" db="EMBL/GenBank/DDBJ databases">
        <title>The complete genome of Desulfurococcus mucosus DSM 2162.</title>
        <authorList>
            <consortium name="US DOE Joint Genome Institute (JGI-PGF)"/>
            <person name="Lucas S."/>
            <person name="Copeland A."/>
            <person name="Lapidus A."/>
            <person name="Bruce D."/>
            <person name="Goodwin L."/>
            <person name="Pitluck S."/>
            <person name="Kyrpides N."/>
            <person name="Mavromatis K."/>
            <person name="Pagani I."/>
            <person name="Ivanova N."/>
            <person name="Ovchinnikova G."/>
            <person name="Chertkov O."/>
            <person name="Held B."/>
            <person name="Brettin T."/>
            <person name="Detter J.C."/>
            <person name="Tapia R."/>
            <person name="Han C."/>
            <person name="Land M."/>
            <person name="Hauser L."/>
            <person name="Markowitz V."/>
            <person name="Cheng J.-F."/>
            <person name="Hugenholtz P."/>
            <person name="Woyke T."/>
            <person name="Wu D."/>
            <person name="Wirth R."/>
            <person name="Bilek Y."/>
            <person name="Hader T."/>
            <person name="Klenk H.-P."/>
            <person name="Eisen J.A."/>
        </authorList>
    </citation>
    <scope>NUCLEOTIDE SEQUENCE [LARGE SCALE GENOMIC DNA]</scope>
    <source>
        <strain evidence="4">ATCC 35584 / DSM 2162 / JCM 9187 / O7/1</strain>
    </source>
</reference>
<evidence type="ECO:0000256" key="1">
    <source>
        <dbReference type="SAM" id="Phobius"/>
    </source>
</evidence>
<feature type="domain" description="DUF1616" evidence="2">
    <location>
        <begin position="69"/>
        <end position="177"/>
    </location>
</feature>
<dbReference type="AlphaFoldDB" id="E8R897"/>
<keyword evidence="1" id="KW-0472">Membrane</keyword>
<feature type="transmembrane region" description="Helical" evidence="1">
    <location>
        <begin position="56"/>
        <end position="82"/>
    </location>
</feature>
<dbReference type="HOGENOM" id="CLU_124257_0_0_2"/>
<evidence type="ECO:0000259" key="2">
    <source>
        <dbReference type="Pfam" id="PF07760"/>
    </source>
</evidence>
<dbReference type="InterPro" id="IPR011674">
    <property type="entry name" value="DUF1616"/>
</dbReference>
<dbReference type="STRING" id="765177.Desmu_0404"/>
<dbReference type="Proteomes" id="UP000001068">
    <property type="component" value="Chromosome"/>
</dbReference>
<organism evidence="3 4">
    <name type="scientific">Desulfurococcus mucosus (strain ATCC 35584 / DSM 2162 / JCM 9187 / O7/1)</name>
    <dbReference type="NCBI Taxonomy" id="765177"/>
    <lineage>
        <taxon>Archaea</taxon>
        <taxon>Thermoproteota</taxon>
        <taxon>Thermoprotei</taxon>
        <taxon>Desulfurococcales</taxon>
        <taxon>Desulfurococcaceae</taxon>
        <taxon>Desulfurococcus</taxon>
    </lineage>
</organism>
<feature type="transmembrane region" description="Helical" evidence="1">
    <location>
        <begin position="150"/>
        <end position="168"/>
    </location>
</feature>
<proteinExistence type="predicted"/>
<evidence type="ECO:0000313" key="4">
    <source>
        <dbReference type="Proteomes" id="UP000001068"/>
    </source>
</evidence>
<accession>E8R897</accession>
<keyword evidence="4" id="KW-1185">Reference proteome</keyword>
<dbReference type="Pfam" id="PF07760">
    <property type="entry name" value="DUF1616"/>
    <property type="match status" value="1"/>
</dbReference>
<dbReference type="GeneID" id="10153097"/>
<evidence type="ECO:0000313" key="3">
    <source>
        <dbReference type="EMBL" id="ADV64723.1"/>
    </source>
</evidence>
<gene>
    <name evidence="3" type="ordered locus">Desmu_0404</name>
</gene>
<reference evidence="3 4" key="2">
    <citation type="journal article" date="2011" name="Stand. Genomic Sci.">
        <title>Complete genome sequence of Desulfurococcus mucosus type strain (O7/1).</title>
        <authorList>
            <person name="Wirth R."/>
            <person name="Chertkov O."/>
            <person name="Held B."/>
            <person name="Lapidus A."/>
            <person name="Nolan M."/>
            <person name="Lucas S."/>
            <person name="Hammon N."/>
            <person name="Deshpande S."/>
            <person name="Cheng J.F."/>
            <person name="Tapia R."/>
            <person name="Han C."/>
            <person name="Goodwin L."/>
            <person name="Pitluck S."/>
            <person name="Liolios K."/>
            <person name="Ioanna P."/>
            <person name="Ivanova N."/>
            <person name="Mavromatis K."/>
            <person name="Mikhailova N."/>
            <person name="Pati A."/>
            <person name="Chen A."/>
            <person name="Palaniappan K."/>
            <person name="Land M."/>
            <person name="Hauser L."/>
            <person name="Chang Y.J."/>
            <person name="Jeffries C.D."/>
            <person name="Bilek Y."/>
            <person name="Hader T."/>
            <person name="Rohde M."/>
            <person name="Spring S."/>
            <person name="Sikorski J."/>
            <person name="Goker M."/>
            <person name="Woyke T."/>
            <person name="Bristow J."/>
            <person name="Eisen J.A."/>
            <person name="Markowitz V."/>
            <person name="Hugenholtz P."/>
            <person name="Kyrpides N.C."/>
            <person name="Klenk H.P."/>
        </authorList>
    </citation>
    <scope>NUCLEOTIDE SEQUENCE [LARGE SCALE GENOMIC DNA]</scope>
    <source>
        <strain evidence="4">ATCC 35584 / DSM 2162 / JCM 9187 / O7/1</strain>
    </source>
</reference>
<keyword evidence="1" id="KW-1133">Transmembrane helix</keyword>
<feature type="transmembrane region" description="Helical" evidence="1">
    <location>
        <begin position="120"/>
        <end position="138"/>
    </location>
</feature>
<dbReference type="eggNOG" id="arCOG02887">
    <property type="taxonomic scope" value="Archaea"/>
</dbReference>
<keyword evidence="1" id="KW-0812">Transmembrane</keyword>
<feature type="transmembrane region" description="Helical" evidence="1">
    <location>
        <begin position="88"/>
        <end position="108"/>
    </location>
</feature>
<dbReference type="RefSeq" id="WP_013561945.1">
    <property type="nucleotide sequence ID" value="NC_014961.1"/>
</dbReference>
<dbReference type="EMBL" id="CP002363">
    <property type="protein sequence ID" value="ADV64723.1"/>
    <property type="molecule type" value="Genomic_DNA"/>
</dbReference>
<sequence>MVEKQLTLEEYVARQGGGWRAVKKAFEEASRGVIRLEDPDPPATPVEYALRPEYSLWYWATCTAAALTIITVVLTSWINAAWLMPLRYILGALYTLFIPGYTLVEALYPGERDLAPLERLALSIGLSLAVIPLIGLFLNYTPWGIRLEPVLASITVFTVATATIALYRKHRVLQESRR</sequence>